<dbReference type="Pfam" id="PF03176">
    <property type="entry name" value="MMPL"/>
    <property type="match status" value="2"/>
</dbReference>
<dbReference type="Proteomes" id="UP000281738">
    <property type="component" value="Unassembled WGS sequence"/>
</dbReference>
<accession>A0A3N2CR90</accession>
<keyword evidence="3" id="KW-1003">Cell membrane</keyword>
<keyword evidence="5 7" id="KW-1133">Transmembrane helix</keyword>
<feature type="domain" description="Membrane transport protein MMPL" evidence="8">
    <location>
        <begin position="404"/>
        <end position="699"/>
    </location>
</feature>
<dbReference type="InterPro" id="IPR004869">
    <property type="entry name" value="MMPL_dom"/>
</dbReference>
<dbReference type="PANTHER" id="PTHR33406">
    <property type="entry name" value="MEMBRANE PROTEIN MJ1562-RELATED"/>
    <property type="match status" value="1"/>
</dbReference>
<proteinExistence type="inferred from homology"/>
<evidence type="ECO:0000256" key="2">
    <source>
        <dbReference type="ARBA" id="ARBA00010157"/>
    </source>
</evidence>
<evidence type="ECO:0000256" key="3">
    <source>
        <dbReference type="ARBA" id="ARBA00022475"/>
    </source>
</evidence>
<feature type="transmembrane region" description="Helical" evidence="7">
    <location>
        <begin position="655"/>
        <end position="676"/>
    </location>
</feature>
<comment type="subcellular location">
    <subcellularLocation>
        <location evidence="1">Cell membrane</location>
        <topology evidence="1">Multi-pass membrane protein</topology>
    </subcellularLocation>
</comment>
<evidence type="ECO:0000256" key="6">
    <source>
        <dbReference type="ARBA" id="ARBA00023136"/>
    </source>
</evidence>
<evidence type="ECO:0000256" key="5">
    <source>
        <dbReference type="ARBA" id="ARBA00022989"/>
    </source>
</evidence>
<dbReference type="AlphaFoldDB" id="A0A3N2CR90"/>
<evidence type="ECO:0000313" key="10">
    <source>
        <dbReference type="Proteomes" id="UP000281738"/>
    </source>
</evidence>
<feature type="transmembrane region" description="Helical" evidence="7">
    <location>
        <begin position="367"/>
        <end position="388"/>
    </location>
</feature>
<feature type="transmembrane region" description="Helical" evidence="7">
    <location>
        <begin position="311"/>
        <end position="333"/>
    </location>
</feature>
<feature type="transmembrane region" description="Helical" evidence="7">
    <location>
        <begin position="202"/>
        <end position="223"/>
    </location>
</feature>
<dbReference type="RefSeq" id="WP_123389273.1">
    <property type="nucleotide sequence ID" value="NZ_RKHO01000001.1"/>
</dbReference>
<feature type="domain" description="Membrane transport protein MMPL" evidence="8">
    <location>
        <begin position="49"/>
        <end position="367"/>
    </location>
</feature>
<comment type="similarity">
    <text evidence="2">Belongs to the resistance-nodulation-cell division (RND) (TC 2.A.6) family. MmpL subfamily.</text>
</comment>
<feature type="transmembrane region" description="Helical" evidence="7">
    <location>
        <begin position="278"/>
        <end position="299"/>
    </location>
</feature>
<feature type="transmembrane region" description="Helical" evidence="7">
    <location>
        <begin position="555"/>
        <end position="576"/>
    </location>
</feature>
<feature type="transmembrane region" description="Helical" evidence="7">
    <location>
        <begin position="177"/>
        <end position="195"/>
    </location>
</feature>
<gene>
    <name evidence="9" type="ORF">EDD33_0890</name>
</gene>
<keyword evidence="6 7" id="KW-0472">Membrane</keyword>
<keyword evidence="4 7" id="KW-0812">Transmembrane</keyword>
<evidence type="ECO:0000259" key="8">
    <source>
        <dbReference type="Pfam" id="PF03176"/>
    </source>
</evidence>
<sequence length="702" mass="73617">MVTGTHRAGRSRRWLLPVAVLLVWVFVGGPLSSFAGQLGSIQENDNAAFLPQSAESTRALEKLVRFQDEDTLPAVVVAERDGGLTADDTALLQRYAGELADVPGLAASGVTGPIPSADGEAAQLVVNLDARDGDALLETVGKVRDVVADPPAGLTVLVGGQGGILGDFIEAFGAIDGILLVVALLVVLVILLVVYRTPVLPLVVILSSVLALGVASAAVYGLARADVLDVNGQSQGILFILAIGAATDYSLLVVSRFREELRDHESRFTAMGRALRASWEPVVASGLTVVLGLLCLLLSDLSSLAGLGPVGALGIVGAVLASLTLLPAMLVLLGRAAFWPFMPAYGSEHRDDRGVWGRVARLVGRRAPAVAVVTALVLGVLAAFITTLDEDPVPQTELFLTEVDSVRAQEVLDAHFESDSSSPVQVVVPAARLQETVALLQDHPGIARPTDRTPTVFALPASPEDPTTPKVVDGEAVVLATLDAPGDSAAATRTLELLRTDLHTLDDDVLVGGSTAILVDTRDTTQRDRAVVIPAILLVILVVLALLLRSLVAPLLLILANVLSFGATMGVSALVFEHVFDYPASDPSTSLIAFVFLVALGIDYSIFLMTRVREESLRRGTRPGILKGLSVTGGVITSAGVVLAATFTALGVIPILFLAQIAFIVAFGVLLDALVVRSLLVPALCHWIGPGIWWPSRLARRP</sequence>
<dbReference type="OrthoDB" id="2365435at2"/>
<organism evidence="9 10">
    <name type="scientific">Nocardioides aurantiacus</name>
    <dbReference type="NCBI Taxonomy" id="86796"/>
    <lineage>
        <taxon>Bacteria</taxon>
        <taxon>Bacillati</taxon>
        <taxon>Actinomycetota</taxon>
        <taxon>Actinomycetes</taxon>
        <taxon>Propionibacteriales</taxon>
        <taxon>Nocardioidaceae</taxon>
        <taxon>Nocardioides</taxon>
    </lineage>
</organism>
<feature type="transmembrane region" description="Helical" evidence="7">
    <location>
        <begin position="588"/>
        <end position="608"/>
    </location>
</feature>
<evidence type="ECO:0000256" key="1">
    <source>
        <dbReference type="ARBA" id="ARBA00004651"/>
    </source>
</evidence>
<evidence type="ECO:0000313" key="9">
    <source>
        <dbReference type="EMBL" id="ROR90055.1"/>
    </source>
</evidence>
<evidence type="ECO:0000256" key="7">
    <source>
        <dbReference type="SAM" id="Phobius"/>
    </source>
</evidence>
<reference evidence="9 10" key="1">
    <citation type="submission" date="2018-11" db="EMBL/GenBank/DDBJ databases">
        <title>Sequencing the genomes of 1000 actinobacteria strains.</title>
        <authorList>
            <person name="Klenk H.-P."/>
        </authorList>
    </citation>
    <scope>NUCLEOTIDE SEQUENCE [LARGE SCALE GENOMIC DNA]</scope>
    <source>
        <strain evidence="9 10">DSM 12652</strain>
    </source>
</reference>
<keyword evidence="10" id="KW-1185">Reference proteome</keyword>
<name>A0A3N2CR90_9ACTN</name>
<protein>
    <submittedName>
        <fullName evidence="9">RND superfamily putative drug exporter</fullName>
    </submittedName>
</protein>
<feature type="transmembrane region" description="Helical" evidence="7">
    <location>
        <begin position="629"/>
        <end position="649"/>
    </location>
</feature>
<comment type="caution">
    <text evidence="9">The sequence shown here is derived from an EMBL/GenBank/DDBJ whole genome shotgun (WGS) entry which is preliminary data.</text>
</comment>
<dbReference type="PANTHER" id="PTHR33406:SF6">
    <property type="entry name" value="MEMBRANE PROTEIN YDGH-RELATED"/>
    <property type="match status" value="1"/>
</dbReference>
<evidence type="ECO:0000256" key="4">
    <source>
        <dbReference type="ARBA" id="ARBA00022692"/>
    </source>
</evidence>
<feature type="transmembrane region" description="Helical" evidence="7">
    <location>
        <begin position="530"/>
        <end position="548"/>
    </location>
</feature>
<feature type="transmembrane region" description="Helical" evidence="7">
    <location>
        <begin position="235"/>
        <end position="257"/>
    </location>
</feature>
<dbReference type="GO" id="GO:0005886">
    <property type="term" value="C:plasma membrane"/>
    <property type="evidence" value="ECO:0007669"/>
    <property type="project" value="UniProtKB-SubCell"/>
</dbReference>
<dbReference type="SUPFAM" id="SSF82866">
    <property type="entry name" value="Multidrug efflux transporter AcrB transmembrane domain"/>
    <property type="match status" value="2"/>
</dbReference>
<dbReference type="EMBL" id="RKHO01000001">
    <property type="protein sequence ID" value="ROR90055.1"/>
    <property type="molecule type" value="Genomic_DNA"/>
</dbReference>
<dbReference type="Gene3D" id="1.20.1640.10">
    <property type="entry name" value="Multidrug efflux transporter AcrB transmembrane domain"/>
    <property type="match status" value="2"/>
</dbReference>
<dbReference type="InterPro" id="IPR050545">
    <property type="entry name" value="Mycobact_MmpL"/>
</dbReference>